<dbReference type="EMBL" id="BK032642">
    <property type="protein sequence ID" value="DAF52749.1"/>
    <property type="molecule type" value="Genomic_DNA"/>
</dbReference>
<reference evidence="1" key="1">
    <citation type="journal article" date="2021" name="Proc. Natl. Acad. Sci. U.S.A.">
        <title>A Catalog of Tens of Thousands of Viruses from Human Metagenomes Reveals Hidden Associations with Chronic Diseases.</title>
        <authorList>
            <person name="Tisza M.J."/>
            <person name="Buck C.B."/>
        </authorList>
    </citation>
    <scope>NUCLEOTIDE SEQUENCE</scope>
    <source>
        <strain evidence="1">CtqSm5</strain>
    </source>
</reference>
<proteinExistence type="predicted"/>
<sequence length="369" mass="43430">MFDGDTTMTTNNPYVIKGVERDSLPIVCVQGSASKELPTEKGFIKANKNSFGSDIGSITNRGTSMYDMLANFEKGSKEYNELLYRLICIQDYQQNSIDKSKGCLARPMPKEWYEWKPNKVLEGDSEEIIKEKEFNQRILADKKPYFFIYNYPTLKKEYRDYFKPNDQTCRVKFGIGLQELMFKKYKTEQEIKFLDNFKKEAPVSMANSTMNKIAWIIEEHYMNTKFDFHIEDFDCEKLKSDVEYSMTMYNRVAKLKEEYDLSVKESIKASIKNREHSIDTNELKTVLLDYFKEQAFEICNDEKVLCNIVVDMCYKNSNKSKQFAWSICGEQMIENLLNHHNRKISYPTQDENGDIQYKGLKFKMEEIEV</sequence>
<protein>
    <submittedName>
        <fullName evidence="1">Uncharacterized protein</fullName>
    </submittedName>
</protein>
<name>A0A8S5SNW2_9CAUD</name>
<evidence type="ECO:0000313" key="1">
    <source>
        <dbReference type="EMBL" id="DAF52749.1"/>
    </source>
</evidence>
<accession>A0A8S5SNW2</accession>
<organism evidence="1">
    <name type="scientific">Siphoviridae sp. ctqSm5</name>
    <dbReference type="NCBI Taxonomy" id="2827949"/>
    <lineage>
        <taxon>Viruses</taxon>
        <taxon>Duplodnaviria</taxon>
        <taxon>Heunggongvirae</taxon>
        <taxon>Uroviricota</taxon>
        <taxon>Caudoviricetes</taxon>
    </lineage>
</organism>